<gene>
    <name evidence="1" type="ORF">E2C01_048201</name>
</gene>
<dbReference type="AlphaFoldDB" id="A0A5B7G325"/>
<accession>A0A5B7G325</accession>
<dbReference type="EMBL" id="VSRR010012243">
    <property type="protein sequence ID" value="MPC54291.1"/>
    <property type="molecule type" value="Genomic_DNA"/>
</dbReference>
<keyword evidence="2" id="KW-1185">Reference proteome</keyword>
<comment type="caution">
    <text evidence="1">The sequence shown here is derived from an EMBL/GenBank/DDBJ whole genome shotgun (WGS) entry which is preliminary data.</text>
</comment>
<name>A0A5B7G325_PORTR</name>
<dbReference type="Proteomes" id="UP000324222">
    <property type="component" value="Unassembled WGS sequence"/>
</dbReference>
<reference evidence="1 2" key="1">
    <citation type="submission" date="2019-05" db="EMBL/GenBank/DDBJ databases">
        <title>Another draft genome of Portunus trituberculatus and its Hox gene families provides insights of decapod evolution.</title>
        <authorList>
            <person name="Jeong J.-H."/>
            <person name="Song I."/>
            <person name="Kim S."/>
            <person name="Choi T."/>
            <person name="Kim D."/>
            <person name="Ryu S."/>
            <person name="Kim W."/>
        </authorList>
    </citation>
    <scope>NUCLEOTIDE SEQUENCE [LARGE SCALE GENOMIC DNA]</scope>
    <source>
        <tissue evidence="1">Muscle</tissue>
    </source>
</reference>
<evidence type="ECO:0000313" key="1">
    <source>
        <dbReference type="EMBL" id="MPC54291.1"/>
    </source>
</evidence>
<organism evidence="1 2">
    <name type="scientific">Portunus trituberculatus</name>
    <name type="common">Swimming crab</name>
    <name type="synonym">Neptunus trituberculatus</name>
    <dbReference type="NCBI Taxonomy" id="210409"/>
    <lineage>
        <taxon>Eukaryota</taxon>
        <taxon>Metazoa</taxon>
        <taxon>Ecdysozoa</taxon>
        <taxon>Arthropoda</taxon>
        <taxon>Crustacea</taxon>
        <taxon>Multicrustacea</taxon>
        <taxon>Malacostraca</taxon>
        <taxon>Eumalacostraca</taxon>
        <taxon>Eucarida</taxon>
        <taxon>Decapoda</taxon>
        <taxon>Pleocyemata</taxon>
        <taxon>Brachyura</taxon>
        <taxon>Eubrachyura</taxon>
        <taxon>Portunoidea</taxon>
        <taxon>Portunidae</taxon>
        <taxon>Portuninae</taxon>
        <taxon>Portunus</taxon>
    </lineage>
</organism>
<protein>
    <submittedName>
        <fullName evidence="1">Uncharacterized protein</fullName>
    </submittedName>
</protein>
<evidence type="ECO:0000313" key="2">
    <source>
        <dbReference type="Proteomes" id="UP000324222"/>
    </source>
</evidence>
<sequence>MGYGKKQWRVKVVLMVMKDIDSTVMVARGDEDGRYAVSKIRRAVSMKIAVKDNERCSFVTVKKEAKDSQSEEKS</sequence>
<proteinExistence type="predicted"/>